<dbReference type="InterPro" id="IPR016055">
    <property type="entry name" value="A-D-PHexomutase_a/b/a-I/II/III"/>
</dbReference>
<evidence type="ECO:0000256" key="1">
    <source>
        <dbReference type="ARBA" id="ARBA00001946"/>
    </source>
</evidence>
<evidence type="ECO:0000256" key="2">
    <source>
        <dbReference type="ARBA" id="ARBA00010231"/>
    </source>
</evidence>
<reference evidence="13" key="1">
    <citation type="submission" date="2017-10" db="EMBL/GenBank/DDBJ databases">
        <authorList>
            <person name="Gaisin V.A."/>
            <person name="Rysina M.S."/>
            <person name="Grouzdev D.S."/>
        </authorList>
    </citation>
    <scope>NUCLEOTIDE SEQUENCE [LARGE SCALE GENOMIC DNA]</scope>
    <source>
        <strain evidence="13">V1</strain>
    </source>
</reference>
<evidence type="ECO:0000259" key="8">
    <source>
        <dbReference type="Pfam" id="PF00408"/>
    </source>
</evidence>
<evidence type="ECO:0000313" key="13">
    <source>
        <dbReference type="Proteomes" id="UP000246278"/>
    </source>
</evidence>
<keyword evidence="6" id="KW-0413">Isomerase</keyword>
<keyword evidence="3" id="KW-0597">Phosphoprotein</keyword>
<evidence type="ECO:0000256" key="6">
    <source>
        <dbReference type="ARBA" id="ARBA00023235"/>
    </source>
</evidence>
<keyword evidence="4 7" id="KW-0479">Metal-binding</keyword>
<name>A0A317T6G6_9CHLB</name>
<evidence type="ECO:0000256" key="4">
    <source>
        <dbReference type="ARBA" id="ARBA00022723"/>
    </source>
</evidence>
<protein>
    <submittedName>
        <fullName evidence="12">Phosphomannomutase</fullName>
    </submittedName>
</protein>
<dbReference type="GO" id="GO:0005975">
    <property type="term" value="P:carbohydrate metabolic process"/>
    <property type="evidence" value="ECO:0007669"/>
    <property type="project" value="InterPro"/>
</dbReference>
<dbReference type="Gene3D" id="3.30.310.50">
    <property type="entry name" value="Alpha-D-phosphohexomutase, C-terminal domain"/>
    <property type="match status" value="1"/>
</dbReference>
<evidence type="ECO:0000259" key="11">
    <source>
        <dbReference type="Pfam" id="PF02880"/>
    </source>
</evidence>
<dbReference type="OrthoDB" id="9806956at2"/>
<dbReference type="PANTHER" id="PTHR45745:SF1">
    <property type="entry name" value="PHOSPHOGLUCOMUTASE 2B-RELATED"/>
    <property type="match status" value="1"/>
</dbReference>
<dbReference type="Pfam" id="PF02880">
    <property type="entry name" value="PGM_PMM_III"/>
    <property type="match status" value="1"/>
</dbReference>
<dbReference type="AlphaFoldDB" id="A0A317T6G6"/>
<keyword evidence="13" id="KW-1185">Reference proteome</keyword>
<dbReference type="EMBL" id="PDNZ01000003">
    <property type="protein sequence ID" value="PWW82263.1"/>
    <property type="molecule type" value="Genomic_DNA"/>
</dbReference>
<sequence length="460" mass="51131">MQVKFGTDGWRAIIAKDFTFDNLKLATLATAAYFLDHPDCKNGVCVGYDTRFMSSEFATYTAEILSSCGLHVFLSDSFVPSPAVSLYCREKQLAGGIMITASHNPPIYNGFKVKASYGGSALPETIALIEKNLTGINPRKPIRPEKKLIEKADIISTYLNHIKKHINLDAISRSKRTIAHNAMFGAGQNIVTRLFDESAVNCYHCSRNPSFEGINPEPIPRYIGDFVNFFKAISADVAIINDGDADRIGMLDENGSFIDSHKLFSIILKYLAEEKKQAGEVAKTFALTDIIDRICRKNSLPLHLLPVGFKHVSKLMTTHDILMGGEESGGIGITSYLPERDGIFIGLLMVEIMAMKNQSLSQLVQELFNEYGRFYYNRIDLHIDGEQKKSIISRASKGDLKTIAGYKVDDFNNLDGYKYHFEGGWVLIRPSGTEPVLRLYCEADSPEKVTAVLHFAANLA</sequence>
<dbReference type="InterPro" id="IPR016066">
    <property type="entry name" value="A-D-PHexomutase_CS"/>
</dbReference>
<feature type="domain" description="Alpha-D-phosphohexomutase alpha/beta/alpha" evidence="10">
    <location>
        <begin position="157"/>
        <end position="255"/>
    </location>
</feature>
<dbReference type="Gene3D" id="3.40.120.10">
    <property type="entry name" value="Alpha-D-Glucose-1,6-Bisphosphate, subunit A, domain 3"/>
    <property type="match status" value="3"/>
</dbReference>
<comment type="cofactor">
    <cofactor evidence="1">
        <name>Mg(2+)</name>
        <dbReference type="ChEBI" id="CHEBI:18420"/>
    </cofactor>
</comment>
<dbReference type="InterPro" id="IPR005841">
    <property type="entry name" value="Alpha-D-phosphohexomutase_SF"/>
</dbReference>
<dbReference type="InterPro" id="IPR036900">
    <property type="entry name" value="A-D-PHexomutase_C_sf"/>
</dbReference>
<keyword evidence="5 7" id="KW-0460">Magnesium</keyword>
<dbReference type="Pfam" id="PF00408">
    <property type="entry name" value="PGM_PMM_IV"/>
    <property type="match status" value="1"/>
</dbReference>
<dbReference type="InterPro" id="IPR005843">
    <property type="entry name" value="A-D-PHexomutase_C"/>
</dbReference>
<proteinExistence type="inferred from homology"/>
<dbReference type="CDD" id="cd05800">
    <property type="entry name" value="PGM_like2"/>
    <property type="match status" value="1"/>
</dbReference>
<dbReference type="GO" id="GO:0000287">
    <property type="term" value="F:magnesium ion binding"/>
    <property type="evidence" value="ECO:0007669"/>
    <property type="project" value="InterPro"/>
</dbReference>
<evidence type="ECO:0000259" key="10">
    <source>
        <dbReference type="Pfam" id="PF02879"/>
    </source>
</evidence>
<dbReference type="PROSITE" id="PS00710">
    <property type="entry name" value="PGM_PMM"/>
    <property type="match status" value="1"/>
</dbReference>
<dbReference type="SUPFAM" id="SSF55957">
    <property type="entry name" value="Phosphoglucomutase, C-terminal domain"/>
    <property type="match status" value="1"/>
</dbReference>
<dbReference type="GO" id="GO:0008973">
    <property type="term" value="F:phosphopentomutase activity"/>
    <property type="evidence" value="ECO:0007669"/>
    <property type="project" value="TreeGrafter"/>
</dbReference>
<comment type="similarity">
    <text evidence="2 7">Belongs to the phosphohexose mutase family.</text>
</comment>
<dbReference type="RefSeq" id="WP_110022737.1">
    <property type="nucleotide sequence ID" value="NZ_PDNZ01000003.1"/>
</dbReference>
<evidence type="ECO:0000256" key="5">
    <source>
        <dbReference type="ARBA" id="ARBA00022842"/>
    </source>
</evidence>
<dbReference type="InterPro" id="IPR005846">
    <property type="entry name" value="A-D-PHexomutase_a/b/a-III"/>
</dbReference>
<dbReference type="SUPFAM" id="SSF53738">
    <property type="entry name" value="Phosphoglucomutase, first 3 domains"/>
    <property type="match status" value="2"/>
</dbReference>
<evidence type="ECO:0000256" key="3">
    <source>
        <dbReference type="ARBA" id="ARBA00022553"/>
    </source>
</evidence>
<dbReference type="Pfam" id="PF02878">
    <property type="entry name" value="PGM_PMM_I"/>
    <property type="match status" value="1"/>
</dbReference>
<dbReference type="GO" id="GO:0006166">
    <property type="term" value="P:purine ribonucleoside salvage"/>
    <property type="evidence" value="ECO:0007669"/>
    <property type="project" value="TreeGrafter"/>
</dbReference>
<evidence type="ECO:0000313" key="12">
    <source>
        <dbReference type="EMBL" id="PWW82263.1"/>
    </source>
</evidence>
<gene>
    <name evidence="12" type="ORF">CR164_04425</name>
</gene>
<dbReference type="Pfam" id="PF02879">
    <property type="entry name" value="PGM_PMM_II"/>
    <property type="match status" value="1"/>
</dbReference>
<feature type="domain" description="Alpha-D-phosphohexomutase alpha/beta/alpha" evidence="9">
    <location>
        <begin position="3"/>
        <end position="136"/>
    </location>
</feature>
<dbReference type="InterPro" id="IPR005845">
    <property type="entry name" value="A-D-PHexomutase_a/b/a-II"/>
</dbReference>
<feature type="domain" description="Alpha-D-phosphohexomutase C-terminal" evidence="8">
    <location>
        <begin position="401"/>
        <end position="457"/>
    </location>
</feature>
<dbReference type="InterPro" id="IPR005844">
    <property type="entry name" value="A-D-PHexomutase_a/b/a-I"/>
</dbReference>
<evidence type="ECO:0000256" key="7">
    <source>
        <dbReference type="RuleBase" id="RU004326"/>
    </source>
</evidence>
<dbReference type="PRINTS" id="PR00509">
    <property type="entry name" value="PGMPMM"/>
</dbReference>
<dbReference type="PANTHER" id="PTHR45745">
    <property type="entry name" value="PHOSPHOMANNOMUTASE 45A"/>
    <property type="match status" value="1"/>
</dbReference>
<accession>A0A317T6G6</accession>
<organism evidence="12 13">
    <name type="scientific">Prosthecochloris marina</name>
    <dbReference type="NCBI Taxonomy" id="2017681"/>
    <lineage>
        <taxon>Bacteria</taxon>
        <taxon>Pseudomonadati</taxon>
        <taxon>Chlorobiota</taxon>
        <taxon>Chlorobiia</taxon>
        <taxon>Chlorobiales</taxon>
        <taxon>Chlorobiaceae</taxon>
        <taxon>Prosthecochloris</taxon>
    </lineage>
</organism>
<evidence type="ECO:0000259" key="9">
    <source>
        <dbReference type="Pfam" id="PF02878"/>
    </source>
</evidence>
<dbReference type="Proteomes" id="UP000246278">
    <property type="component" value="Unassembled WGS sequence"/>
</dbReference>
<feature type="domain" description="Alpha-D-phosphohexomutase alpha/beta/alpha" evidence="11">
    <location>
        <begin position="259"/>
        <end position="371"/>
    </location>
</feature>
<comment type="caution">
    <text evidence="12">The sequence shown here is derived from an EMBL/GenBank/DDBJ whole genome shotgun (WGS) entry which is preliminary data.</text>
</comment>